<organism evidence="1">
    <name type="scientific">Vitis vinifera</name>
    <name type="common">Grape</name>
    <dbReference type="NCBI Taxonomy" id="29760"/>
    <lineage>
        <taxon>Eukaryota</taxon>
        <taxon>Viridiplantae</taxon>
        <taxon>Streptophyta</taxon>
        <taxon>Embryophyta</taxon>
        <taxon>Tracheophyta</taxon>
        <taxon>Spermatophyta</taxon>
        <taxon>Magnoliopsida</taxon>
        <taxon>eudicotyledons</taxon>
        <taxon>Gunneridae</taxon>
        <taxon>Pentapetalae</taxon>
        <taxon>rosids</taxon>
        <taxon>Vitales</taxon>
        <taxon>Vitaceae</taxon>
        <taxon>Viteae</taxon>
        <taxon>Vitis</taxon>
    </lineage>
</organism>
<sequence length="97" mass="10971">MADGKTVWGLHHLSSPWHAKVAEYGRHRGKEQACAGCTLHEKEREEIRVNEAVRVMDLEVEPKMGISEKNECDGHMGGYGIGDCQEQGKTRRTEHKE</sequence>
<dbReference type="AlphaFoldDB" id="A5BTP3"/>
<reference evidence="1" key="1">
    <citation type="journal article" date="2007" name="PLoS ONE">
        <title>The first genome sequence of an elite grapevine cultivar (Pinot noir Vitis vinifera L.): coping with a highly heterozygous genome.</title>
        <authorList>
            <person name="Velasco R."/>
            <person name="Zharkikh A."/>
            <person name="Troggio M."/>
            <person name="Cartwright D.A."/>
            <person name="Cestaro A."/>
            <person name="Pruss D."/>
            <person name="Pindo M."/>
            <person name="FitzGerald L.M."/>
            <person name="Vezzulli S."/>
            <person name="Reid J."/>
            <person name="Malacarne G."/>
            <person name="Iliev D."/>
            <person name="Coppola G."/>
            <person name="Wardell B."/>
            <person name="Micheletti D."/>
            <person name="Macalma T."/>
            <person name="Facci M."/>
            <person name="Mitchell J.T."/>
            <person name="Perazzolli M."/>
            <person name="Eldredge G."/>
            <person name="Gatto P."/>
            <person name="Oyzerski R."/>
            <person name="Moretto M."/>
            <person name="Gutin N."/>
            <person name="Stefanini M."/>
            <person name="Chen Y."/>
            <person name="Segala C."/>
            <person name="Davenport C."/>
            <person name="Dematte L."/>
            <person name="Mraz A."/>
            <person name="Battilana J."/>
            <person name="Stormo K."/>
            <person name="Costa F."/>
            <person name="Tao Q."/>
            <person name="Si-Ammour A."/>
            <person name="Harkins T."/>
            <person name="Lackey A."/>
            <person name="Perbost C."/>
            <person name="Taillon B."/>
            <person name="Stella A."/>
            <person name="Solovyev V."/>
            <person name="Fawcett J.A."/>
            <person name="Sterck L."/>
            <person name="Vandepoele K."/>
            <person name="Grando S.M."/>
            <person name="Toppo S."/>
            <person name="Moser C."/>
            <person name="Lanchbury J."/>
            <person name="Bogden R."/>
            <person name="Skolnick M."/>
            <person name="Sgaramella V."/>
            <person name="Bhatnagar S.K."/>
            <person name="Fontana P."/>
            <person name="Gutin A."/>
            <person name="Van de Peer Y."/>
            <person name="Salamini F."/>
            <person name="Viola R."/>
        </authorList>
    </citation>
    <scope>NUCLEOTIDE SEQUENCE</scope>
</reference>
<evidence type="ECO:0000313" key="1">
    <source>
        <dbReference type="EMBL" id="CAN81458.1"/>
    </source>
</evidence>
<proteinExistence type="predicted"/>
<accession>A5BTP3</accession>
<dbReference type="EMBL" id="AM470749">
    <property type="protein sequence ID" value="CAN81458.1"/>
    <property type="molecule type" value="Genomic_DNA"/>
</dbReference>
<name>A5BTP3_VITVI</name>
<gene>
    <name evidence="1" type="ORF">VITISV_015417</name>
</gene>
<protein>
    <submittedName>
        <fullName evidence="1">Uncharacterized protein</fullName>
    </submittedName>
</protein>